<dbReference type="STRING" id="97481.SAMN05444853_12117"/>
<dbReference type="SUPFAM" id="SSF48695">
    <property type="entry name" value="Multiheme cytochromes"/>
    <property type="match status" value="1"/>
</dbReference>
<keyword evidence="21" id="KW-1185">Reference proteome</keyword>
<comment type="PTM">
    <text evidence="15">Binds 5 heme groups per subunit.</text>
</comment>
<dbReference type="RefSeq" id="WP_090922721.1">
    <property type="nucleotide sequence ID" value="NZ_CP016180.1"/>
</dbReference>
<evidence type="ECO:0000256" key="14">
    <source>
        <dbReference type="PIRNR" id="PIRNR000014"/>
    </source>
</evidence>
<evidence type="ECO:0000313" key="20">
    <source>
        <dbReference type="Proteomes" id="UP000198883"/>
    </source>
</evidence>
<feature type="binding site" description="covalent" evidence="15">
    <location>
        <position position="174"/>
    </location>
    <ligand>
        <name>heme</name>
        <dbReference type="ChEBI" id="CHEBI:30413"/>
        <label>4</label>
    </ligand>
</feature>
<evidence type="ECO:0000259" key="17">
    <source>
        <dbReference type="Pfam" id="PF03264"/>
    </source>
</evidence>
<reference evidence="18 21" key="3">
    <citation type="journal article" date="2023" name="Front. Microbiol.">
        <title>Phylogeography and host specificity of Pasteurellaceae pathogenic to sea-farmed fish in the north-east Atlantic.</title>
        <authorList>
            <person name="Gulla S."/>
            <person name="Colquhoun D.J."/>
            <person name="Olsen A.B."/>
            <person name="Spilsberg B."/>
            <person name="Lagesen K."/>
            <person name="Aakesson C.P."/>
            <person name="Strom S."/>
            <person name="Manji F."/>
            <person name="Birkbeck T.H."/>
            <person name="Nilsen H.K."/>
        </authorList>
    </citation>
    <scope>NUCLEOTIDE SEQUENCE [LARGE SCALE GENOMIC DNA]</scope>
    <source>
        <strain evidence="18 21">VIO11850</strain>
    </source>
</reference>
<feature type="binding site" description="axial binding residue" evidence="16">
    <location>
        <position position="331"/>
    </location>
    <ligand>
        <name>heme</name>
        <dbReference type="ChEBI" id="CHEBI:30413"/>
        <label>5</label>
    </ligand>
    <ligandPart>
        <name>Fe</name>
        <dbReference type="ChEBI" id="CHEBI:18248"/>
    </ligandPart>
</feature>
<keyword evidence="10 14" id="KW-0249">Electron transport</keyword>
<dbReference type="InterPro" id="IPR009154">
    <property type="entry name" value="Membr-bd_4haem_cyt_TorC"/>
</dbReference>
<feature type="binding site" description="covalent" evidence="15">
    <location>
        <position position="142"/>
    </location>
    <ligand>
        <name>heme</name>
        <dbReference type="ChEBI" id="CHEBI:30413"/>
        <label>3</label>
    </ligand>
</feature>
<dbReference type="GO" id="GO:0005886">
    <property type="term" value="C:plasma membrane"/>
    <property type="evidence" value="ECO:0007669"/>
    <property type="project" value="UniProtKB-SubCell"/>
</dbReference>
<feature type="binding site" description="covalent" evidence="15">
    <location>
        <position position="82"/>
    </location>
    <ligand>
        <name>heme</name>
        <dbReference type="ChEBI" id="CHEBI:30413"/>
        <label>2</label>
    </ligand>
</feature>
<organism evidence="19 20">
    <name type="scientific">Phocoenobacter skyensis</name>
    <dbReference type="NCBI Taxonomy" id="97481"/>
    <lineage>
        <taxon>Bacteria</taxon>
        <taxon>Pseudomonadati</taxon>
        <taxon>Pseudomonadota</taxon>
        <taxon>Gammaproteobacteria</taxon>
        <taxon>Pasteurellales</taxon>
        <taxon>Pasteurellaceae</taxon>
        <taxon>Phocoenobacter</taxon>
    </lineage>
</organism>
<feature type="binding site" description="covalent" evidence="15">
    <location>
        <position position="327"/>
    </location>
    <ligand>
        <name>heme</name>
        <dbReference type="ChEBI" id="CHEBI:30413"/>
        <label>5</label>
    </ligand>
</feature>
<feature type="binding site" description="covalent" evidence="15">
    <location>
        <position position="50"/>
    </location>
    <ligand>
        <name>heme</name>
        <dbReference type="ChEBI" id="CHEBI:30413"/>
        <label>1</label>
    </ligand>
</feature>
<comment type="subcellular location">
    <subcellularLocation>
        <location evidence="1">Cell inner membrane</location>
        <topology evidence="1">Single-pass type II membrane protein</topology>
    </subcellularLocation>
</comment>
<keyword evidence="7 14" id="KW-0349">Heme</keyword>
<feature type="binding site" description="covalent" evidence="15">
    <location>
        <position position="79"/>
    </location>
    <ligand>
        <name>heme</name>
        <dbReference type="ChEBI" id="CHEBI:30413"/>
        <label>2</label>
    </ligand>
</feature>
<keyword evidence="12 14" id="KW-0408">Iron</keyword>
<keyword evidence="9 14" id="KW-0479">Metal-binding</keyword>
<evidence type="ECO:0000256" key="12">
    <source>
        <dbReference type="ARBA" id="ARBA00023004"/>
    </source>
</evidence>
<evidence type="ECO:0000256" key="2">
    <source>
        <dbReference type="ARBA" id="ARBA00006417"/>
    </source>
</evidence>
<evidence type="ECO:0000256" key="4">
    <source>
        <dbReference type="ARBA" id="ARBA00022448"/>
    </source>
</evidence>
<evidence type="ECO:0000256" key="11">
    <source>
        <dbReference type="ARBA" id="ARBA00022989"/>
    </source>
</evidence>
<dbReference type="InterPro" id="IPR038266">
    <property type="entry name" value="NapC/NirT_cytc_sf"/>
</dbReference>
<proteinExistence type="inferred from homology"/>
<evidence type="ECO:0000256" key="9">
    <source>
        <dbReference type="ARBA" id="ARBA00022723"/>
    </source>
</evidence>
<feature type="binding site" description="axial binding residue" evidence="16">
    <location>
        <position position="175"/>
    </location>
    <ligand>
        <name>heme</name>
        <dbReference type="ChEBI" id="CHEBI:30413"/>
        <label>4</label>
    </ligand>
    <ligandPart>
        <name>Fe</name>
        <dbReference type="ChEBI" id="CHEBI:18248"/>
    </ligandPart>
</feature>
<dbReference type="GeneID" id="83544615"/>
<keyword evidence="5 14" id="KW-1003">Cell membrane</keyword>
<dbReference type="NCBIfam" id="TIGR02162">
    <property type="entry name" value="torC"/>
    <property type="match status" value="1"/>
</dbReference>
<dbReference type="GO" id="GO:0020037">
    <property type="term" value="F:heme binding"/>
    <property type="evidence" value="ECO:0007669"/>
    <property type="project" value="UniProtKB-UniRule"/>
</dbReference>
<dbReference type="GO" id="GO:0009055">
    <property type="term" value="F:electron transfer activity"/>
    <property type="evidence" value="ECO:0007669"/>
    <property type="project" value="UniProtKB-UniRule"/>
</dbReference>
<feature type="binding site" description="axial binding residue" evidence="16">
    <location>
        <position position="143"/>
    </location>
    <ligand>
        <name>heme</name>
        <dbReference type="ChEBI" id="CHEBI:30413"/>
        <label>3</label>
    </ligand>
    <ligandPart>
        <name>Fe</name>
        <dbReference type="ChEBI" id="CHEBI:18248"/>
    </ligandPart>
</feature>
<dbReference type="PIRSF" id="PIRSF000014">
    <property type="entry name" value="4_hem_cytch_TorC"/>
    <property type="match status" value="1"/>
</dbReference>
<evidence type="ECO:0000256" key="10">
    <source>
        <dbReference type="ARBA" id="ARBA00022982"/>
    </source>
</evidence>
<evidence type="ECO:0000256" key="3">
    <source>
        <dbReference type="ARBA" id="ARBA00007395"/>
    </source>
</evidence>
<feature type="domain" description="NapC/NirT cytochrome c N-terminal" evidence="17">
    <location>
        <begin position="15"/>
        <end position="184"/>
    </location>
</feature>
<name>A0A1H7YXC2_9PAST</name>
<accession>A0A1H7YXC2</accession>
<reference evidence="19" key="1">
    <citation type="submission" date="2016-10" db="EMBL/GenBank/DDBJ databases">
        <authorList>
            <person name="de Groot N.N."/>
        </authorList>
    </citation>
    <scope>NUCLEOTIDE SEQUENCE [LARGE SCALE GENOMIC DNA]</scope>
    <source>
        <strain evidence="19">DSM 24204</strain>
    </source>
</reference>
<dbReference type="InterPro" id="IPR036280">
    <property type="entry name" value="Multihaem_cyt_sf"/>
</dbReference>
<gene>
    <name evidence="18" type="primary">torC</name>
    <name evidence="18" type="ORF">QJT92_09265</name>
    <name evidence="19" type="ORF">SAMN05444853_12117</name>
</gene>
<dbReference type="AlphaFoldDB" id="A0A1H7YXC2"/>
<dbReference type="EMBL" id="JASAVS010000023">
    <property type="protein sequence ID" value="MDP8086104.1"/>
    <property type="molecule type" value="Genomic_DNA"/>
</dbReference>
<feature type="binding site" description="covalent" evidence="15">
    <location>
        <position position="330"/>
    </location>
    <ligand>
        <name>heme</name>
        <dbReference type="ChEBI" id="CHEBI:30413"/>
        <label>5</label>
    </ligand>
</feature>
<feature type="binding site" description="axial binding residue" evidence="16">
    <location>
        <position position="54"/>
    </location>
    <ligand>
        <name>heme</name>
        <dbReference type="ChEBI" id="CHEBI:30413"/>
        <label>1</label>
    </ligand>
    <ligandPart>
        <name>Fe</name>
        <dbReference type="ChEBI" id="CHEBI:18248"/>
    </ligandPart>
</feature>
<dbReference type="InterPro" id="IPR051174">
    <property type="entry name" value="Cytochrome_c-type_ET"/>
</dbReference>
<comment type="similarity">
    <text evidence="3">Belongs to the NapC/NirT/NrfH family.</text>
</comment>
<dbReference type="Pfam" id="PF03264">
    <property type="entry name" value="Cytochrom_NNT"/>
    <property type="match status" value="1"/>
</dbReference>
<keyword evidence="6 14" id="KW-0997">Cell inner membrane</keyword>
<evidence type="ECO:0000256" key="13">
    <source>
        <dbReference type="ARBA" id="ARBA00023136"/>
    </source>
</evidence>
<dbReference type="EMBL" id="FOBN01000021">
    <property type="protein sequence ID" value="SEM50932.1"/>
    <property type="molecule type" value="Genomic_DNA"/>
</dbReference>
<evidence type="ECO:0000313" key="18">
    <source>
        <dbReference type="EMBL" id="MDP8086104.1"/>
    </source>
</evidence>
<evidence type="ECO:0000256" key="5">
    <source>
        <dbReference type="ARBA" id="ARBA00022475"/>
    </source>
</evidence>
<evidence type="ECO:0000256" key="1">
    <source>
        <dbReference type="ARBA" id="ARBA00004249"/>
    </source>
</evidence>
<dbReference type="OrthoDB" id="9782159at2"/>
<evidence type="ECO:0000256" key="7">
    <source>
        <dbReference type="ARBA" id="ARBA00022617"/>
    </source>
</evidence>
<feature type="binding site" description="covalent" evidence="15">
    <location>
        <position position="53"/>
    </location>
    <ligand>
        <name>heme</name>
        <dbReference type="ChEBI" id="CHEBI:30413"/>
        <label>1</label>
    </ligand>
</feature>
<dbReference type="PANTHER" id="PTHR30333:SF1">
    <property type="entry name" value="CYTOCHROME C-TYPE PROTEIN NAPC"/>
    <property type="match status" value="1"/>
</dbReference>
<evidence type="ECO:0000313" key="19">
    <source>
        <dbReference type="EMBL" id="SEM50932.1"/>
    </source>
</evidence>
<dbReference type="GO" id="GO:0005506">
    <property type="term" value="F:iron ion binding"/>
    <property type="evidence" value="ECO:0007669"/>
    <property type="project" value="UniProtKB-UniRule"/>
</dbReference>
<dbReference type="Gene3D" id="1.10.3820.10">
    <property type="entry name" value="Di-heme elbow motif domain"/>
    <property type="match status" value="1"/>
</dbReference>
<comment type="similarity">
    <text evidence="2 14">Belongs to the TorC/TorY family.</text>
</comment>
<dbReference type="FunFam" id="1.10.3820.10:FF:000001">
    <property type="entry name" value="Cytochrome c-type protein"/>
    <property type="match status" value="1"/>
</dbReference>
<evidence type="ECO:0000313" key="21">
    <source>
        <dbReference type="Proteomes" id="UP001224812"/>
    </source>
</evidence>
<dbReference type="GO" id="GO:0009276">
    <property type="term" value="C:Gram-negative-bacterium-type cell wall"/>
    <property type="evidence" value="ECO:0007669"/>
    <property type="project" value="UniProtKB-UniRule"/>
</dbReference>
<feature type="binding site" description="covalent" evidence="15">
    <location>
        <position position="139"/>
    </location>
    <ligand>
        <name>heme</name>
        <dbReference type="ChEBI" id="CHEBI:30413"/>
        <label>3</label>
    </ligand>
</feature>
<keyword evidence="8" id="KW-0812">Transmembrane</keyword>
<evidence type="ECO:0000256" key="15">
    <source>
        <dbReference type="PIRSR" id="PIRSR000014-1"/>
    </source>
</evidence>
<evidence type="ECO:0000256" key="6">
    <source>
        <dbReference type="ARBA" id="ARBA00022519"/>
    </source>
</evidence>
<keyword evidence="13 14" id="KW-0472">Membrane</keyword>
<sequence>MKVFHWLKNFFFKPSKLGLGVLLVTGAIAGIIAWIVFNTVMEETSTEEFCVSCHSMQQPLEELKEKSHFSNKFGVSASCGDCHVPHKKIDKYIRKIEALKEVFAEVTGKYDEEGSFEKHRLEMAEREWARMSANGSQACKNCHRYDRMKFDEMKPAAREVMKAAAAKDQSCIDCHKGISHHLPKPKEVEAVSDLTAGTTYFTKESAKLFTDENMQQEIGYLETAVPVKFVKSGDKSDLVEFTVWRKAKGFGRIGYHEMGKNITDAVLTKAFMKTKPKQYEVLEKVKDSVTRLKWQKIKLQAWVAKSQLIENIDSLWAKAEGVYKTQCSVCHKQPDVAHFDANTWIGLFNGMVGFTSIDETTGKQVLRYLQMHSSDFEKHPNK</sequence>
<evidence type="ECO:0000256" key="8">
    <source>
        <dbReference type="ARBA" id="ARBA00022692"/>
    </source>
</evidence>
<evidence type="ECO:0000256" key="16">
    <source>
        <dbReference type="PIRSR" id="PIRSR000014-2"/>
    </source>
</evidence>
<feature type="binding site" description="axial binding residue" evidence="16">
    <location>
        <position position="83"/>
    </location>
    <ligand>
        <name>heme</name>
        <dbReference type="ChEBI" id="CHEBI:30413"/>
        <label>2</label>
    </ligand>
    <ligandPart>
        <name>Fe</name>
        <dbReference type="ChEBI" id="CHEBI:18248"/>
    </ligandPart>
</feature>
<keyword evidence="4 14" id="KW-0813">Transport</keyword>
<dbReference type="InterPro" id="IPR005126">
    <property type="entry name" value="NapC/NirT_cyt_c_N"/>
</dbReference>
<protein>
    <recommendedName>
        <fullName evidence="14">Cytochrome c-type protein</fullName>
    </recommendedName>
</protein>
<reference evidence="20" key="2">
    <citation type="submission" date="2016-10" db="EMBL/GenBank/DDBJ databases">
        <authorList>
            <person name="Varghese N."/>
            <person name="Submissions S."/>
        </authorList>
    </citation>
    <scope>NUCLEOTIDE SEQUENCE [LARGE SCALE GENOMIC DNA]</scope>
    <source>
        <strain evidence="20">DSM 24204</strain>
    </source>
</reference>
<dbReference type="GO" id="GO:0009061">
    <property type="term" value="P:anaerobic respiration"/>
    <property type="evidence" value="ECO:0007669"/>
    <property type="project" value="TreeGrafter"/>
</dbReference>
<keyword evidence="11" id="KW-1133">Transmembrane helix</keyword>
<feature type="binding site" description="covalent" evidence="15">
    <location>
        <position position="171"/>
    </location>
    <ligand>
        <name>heme</name>
        <dbReference type="ChEBI" id="CHEBI:30413"/>
        <label>4</label>
    </ligand>
</feature>
<dbReference type="Proteomes" id="UP001224812">
    <property type="component" value="Unassembled WGS sequence"/>
</dbReference>
<dbReference type="Proteomes" id="UP000198883">
    <property type="component" value="Unassembled WGS sequence"/>
</dbReference>
<dbReference type="PANTHER" id="PTHR30333">
    <property type="entry name" value="CYTOCHROME C-TYPE PROTEIN"/>
    <property type="match status" value="1"/>
</dbReference>